<evidence type="ECO:0000313" key="3">
    <source>
        <dbReference type="EMBL" id="CUR58242.1"/>
    </source>
</evidence>
<organism evidence="3">
    <name type="scientific">metagenome</name>
    <dbReference type="NCBI Taxonomy" id="256318"/>
    <lineage>
        <taxon>unclassified sequences</taxon>
        <taxon>metagenomes</taxon>
    </lineage>
</organism>
<dbReference type="PANTHER" id="PTHR33498">
    <property type="entry name" value="TRANSPOSASE FOR INSERTION SEQUENCE ELEMENT IS1557"/>
    <property type="match status" value="1"/>
</dbReference>
<feature type="domain" description="Transposase IS204/IS1001/IS1096/IS1165 DDE" evidence="1">
    <location>
        <begin position="93"/>
        <end position="341"/>
    </location>
</feature>
<proteinExistence type="predicted"/>
<dbReference type="InterPro" id="IPR002560">
    <property type="entry name" value="Transposase_DDE"/>
</dbReference>
<dbReference type="Pfam" id="PF13542">
    <property type="entry name" value="HTH_Tnp_ISL3"/>
    <property type="match status" value="1"/>
</dbReference>
<evidence type="ECO:0000259" key="2">
    <source>
        <dbReference type="Pfam" id="PF13542"/>
    </source>
</evidence>
<gene>
    <name evidence="3" type="ORF">NOCA2480187</name>
</gene>
<dbReference type="EMBL" id="CZKA01000043">
    <property type="protein sequence ID" value="CUR58242.1"/>
    <property type="molecule type" value="Genomic_DNA"/>
</dbReference>
<dbReference type="Pfam" id="PF01610">
    <property type="entry name" value="DDE_Tnp_ISL3"/>
    <property type="match status" value="1"/>
</dbReference>
<protein>
    <submittedName>
        <fullName evidence="3">Transposase</fullName>
    </submittedName>
</protein>
<accession>A0A2P2CBF8</accession>
<evidence type="ECO:0000259" key="1">
    <source>
        <dbReference type="Pfam" id="PF01610"/>
    </source>
</evidence>
<dbReference type="PANTHER" id="PTHR33498:SF1">
    <property type="entry name" value="TRANSPOSASE FOR INSERTION SEQUENCE ELEMENT IS1557"/>
    <property type="match status" value="1"/>
</dbReference>
<dbReference type="NCBIfam" id="NF033550">
    <property type="entry name" value="transpos_ISL3"/>
    <property type="match status" value="1"/>
</dbReference>
<feature type="domain" description="Transposase IS204/IS1001/IS1096/IS1165 helix-turn-helix" evidence="2">
    <location>
        <begin position="22"/>
        <end position="71"/>
    </location>
</feature>
<reference evidence="3" key="1">
    <citation type="submission" date="2015-08" db="EMBL/GenBank/DDBJ databases">
        <authorList>
            <person name="Babu N.S."/>
            <person name="Beckwith C.J."/>
            <person name="Beseler K.G."/>
            <person name="Brison A."/>
            <person name="Carone J.V."/>
            <person name="Caskin T.P."/>
            <person name="Diamond M."/>
            <person name="Durham M.E."/>
            <person name="Foxe J.M."/>
            <person name="Go M."/>
            <person name="Henderson B.A."/>
            <person name="Jones I.B."/>
            <person name="McGettigan J.A."/>
            <person name="Micheletti S.J."/>
            <person name="Nasrallah M.E."/>
            <person name="Ortiz D."/>
            <person name="Piller C.R."/>
            <person name="Privatt S.R."/>
            <person name="Schneider S.L."/>
            <person name="Sharp S."/>
            <person name="Smith T.C."/>
            <person name="Stanton J.D."/>
            <person name="Ullery H.E."/>
            <person name="Wilson R.J."/>
            <person name="Serrano M.G."/>
            <person name="Buck G."/>
            <person name="Lee V."/>
            <person name="Wang Y."/>
            <person name="Carvalho R."/>
            <person name="Voegtly L."/>
            <person name="Shi R."/>
            <person name="Duckworth R."/>
            <person name="Johnson A."/>
            <person name="Loviza R."/>
            <person name="Walstead R."/>
            <person name="Shah Z."/>
            <person name="Kiflezghi M."/>
            <person name="Wade K."/>
            <person name="Ball S.L."/>
            <person name="Bradley K.W."/>
            <person name="Asai D.J."/>
            <person name="Bowman C.A."/>
            <person name="Russell D.A."/>
            <person name="Pope W.H."/>
            <person name="Jacobs-Sera D."/>
            <person name="Hendrix R.W."/>
            <person name="Hatfull G.F."/>
        </authorList>
    </citation>
    <scope>NUCLEOTIDE SEQUENCE</scope>
</reference>
<dbReference type="InterPro" id="IPR032877">
    <property type="entry name" value="Transposase_HTH"/>
</dbReference>
<sequence length="364" mass="41095">MTFLEADAPRVRCRVHGVVVAHVPWAGHGAGHTHTFDQQIAWLVVRTSKSAVVELMRIAWRTVGAIITRYWASTAAARADKHGSDGLEGLSRIGIDEISYKRGHLFLTVVVDHDTARLVWAAPGRDRATLRGFFDQLGPERSAQITHVSADQANWIEHVVTERAPDAVQCADPFHIVKWATEALDEVRRDTWRAARAAGATHANGHRRRDSTGAARQLRDSRYALWKNPDRLTARQQQKLAWIAKTDPRLHRAYLLKEGLRYVFTIKGEAGRVALARWLSWARRCRIPTFVHLAKRITTVRHRIEATLIHALSNALIESLNTKIRLLTRLAFGYRSPQPLIALAMLSLGGHRPELPGRHPRIRQ</sequence>
<dbReference type="InterPro" id="IPR047951">
    <property type="entry name" value="Transpos_ISL3"/>
</dbReference>
<name>A0A2P2CBF8_9ZZZZ</name>
<dbReference type="AlphaFoldDB" id="A0A2P2CBF8"/>